<name>A0A9Q9AN28_9PEZI</name>
<feature type="chain" id="PRO_5040254814" evidence="2">
    <location>
        <begin position="20"/>
        <end position="102"/>
    </location>
</feature>
<sequence length="102" mass="9881">MKFNSVLVMVAAAFSLAHGAELDTASNEIAARAPEAQHGPPNGGGGYSSGGGSDGGSSGSSGSNNNDDDCDDDDKHCNSAVGRSLPVFGGVAGLAVAMAALL</sequence>
<dbReference type="EMBL" id="CP099420">
    <property type="protein sequence ID" value="USW51159.1"/>
    <property type="molecule type" value="Genomic_DNA"/>
</dbReference>
<protein>
    <submittedName>
        <fullName evidence="3">Uncharacterized protein</fullName>
    </submittedName>
</protein>
<keyword evidence="2" id="KW-0732">Signal</keyword>
<gene>
    <name evidence="3" type="ORF">Slin15195_G044780</name>
</gene>
<dbReference type="AlphaFoldDB" id="A0A9Q9AN28"/>
<evidence type="ECO:0000313" key="3">
    <source>
        <dbReference type="EMBL" id="USW51159.1"/>
    </source>
</evidence>
<dbReference type="Proteomes" id="UP001056384">
    <property type="component" value="Chromosome 3"/>
</dbReference>
<proteinExistence type="predicted"/>
<reference evidence="3" key="1">
    <citation type="submission" date="2022-06" db="EMBL/GenBank/DDBJ databases">
        <title>Complete genome sequences of two strains of the flax pathogen Septoria linicola.</title>
        <authorList>
            <person name="Lapalu N."/>
            <person name="Simon A."/>
            <person name="Demenou B."/>
            <person name="Paumier D."/>
            <person name="Guillot M.-P."/>
            <person name="Gout L."/>
            <person name="Valade R."/>
        </authorList>
    </citation>
    <scope>NUCLEOTIDE SEQUENCE</scope>
    <source>
        <strain evidence="3">SE15195</strain>
    </source>
</reference>
<accession>A0A9Q9AN28</accession>
<feature type="compositionally biased region" description="Gly residues" evidence="1">
    <location>
        <begin position="41"/>
        <end position="59"/>
    </location>
</feature>
<evidence type="ECO:0000313" key="4">
    <source>
        <dbReference type="Proteomes" id="UP001056384"/>
    </source>
</evidence>
<evidence type="ECO:0000256" key="1">
    <source>
        <dbReference type="SAM" id="MobiDB-lite"/>
    </source>
</evidence>
<feature type="signal peptide" evidence="2">
    <location>
        <begin position="1"/>
        <end position="19"/>
    </location>
</feature>
<evidence type="ECO:0000256" key="2">
    <source>
        <dbReference type="SAM" id="SignalP"/>
    </source>
</evidence>
<feature type="region of interest" description="Disordered" evidence="1">
    <location>
        <begin position="28"/>
        <end position="77"/>
    </location>
</feature>
<keyword evidence="4" id="KW-1185">Reference proteome</keyword>
<organism evidence="3 4">
    <name type="scientific">Septoria linicola</name>
    <dbReference type="NCBI Taxonomy" id="215465"/>
    <lineage>
        <taxon>Eukaryota</taxon>
        <taxon>Fungi</taxon>
        <taxon>Dikarya</taxon>
        <taxon>Ascomycota</taxon>
        <taxon>Pezizomycotina</taxon>
        <taxon>Dothideomycetes</taxon>
        <taxon>Dothideomycetidae</taxon>
        <taxon>Mycosphaerellales</taxon>
        <taxon>Mycosphaerellaceae</taxon>
        <taxon>Septoria</taxon>
    </lineage>
</organism>